<dbReference type="Pfam" id="PF00144">
    <property type="entry name" value="Beta-lactamase"/>
    <property type="match status" value="1"/>
</dbReference>
<dbReference type="InterPro" id="IPR012338">
    <property type="entry name" value="Beta-lactam/transpept-like"/>
</dbReference>
<dbReference type="NCBIfam" id="TIGR01194">
    <property type="entry name" value="cyc_pep_trnsptr"/>
    <property type="match status" value="1"/>
</dbReference>
<evidence type="ECO:0000259" key="8">
    <source>
        <dbReference type="PROSITE" id="PS50893"/>
    </source>
</evidence>
<dbReference type="SUPFAM" id="SSF52540">
    <property type="entry name" value="P-loop containing nucleoside triphosphate hydrolases"/>
    <property type="match status" value="1"/>
</dbReference>
<dbReference type="PROSITE" id="PS50929">
    <property type="entry name" value="ABC_TM1F"/>
    <property type="match status" value="1"/>
</dbReference>
<dbReference type="InterPro" id="IPR050491">
    <property type="entry name" value="AmpC-like"/>
</dbReference>
<evidence type="ECO:0000256" key="1">
    <source>
        <dbReference type="ARBA" id="ARBA00004651"/>
    </source>
</evidence>
<comment type="caution">
    <text evidence="10">The sequence shown here is derived from an EMBL/GenBank/DDBJ whole genome shotgun (WGS) entry which is preliminary data.</text>
</comment>
<evidence type="ECO:0000259" key="9">
    <source>
        <dbReference type="PROSITE" id="PS50929"/>
    </source>
</evidence>
<dbReference type="InterPro" id="IPR027417">
    <property type="entry name" value="P-loop_NTPase"/>
</dbReference>
<keyword evidence="6 7" id="KW-0472">Membrane</keyword>
<dbReference type="InterPro" id="IPR003593">
    <property type="entry name" value="AAA+_ATPase"/>
</dbReference>
<evidence type="ECO:0000256" key="5">
    <source>
        <dbReference type="ARBA" id="ARBA00022989"/>
    </source>
</evidence>
<accession>A0ABR9ASD0</accession>
<dbReference type="InterPro" id="IPR001466">
    <property type="entry name" value="Beta-lactam-related"/>
</dbReference>
<keyword evidence="5 7" id="KW-1133">Transmembrane helix</keyword>
<organism evidence="10 11">
    <name type="scientific">Paenibacillus arenosi</name>
    <dbReference type="NCBI Taxonomy" id="2774142"/>
    <lineage>
        <taxon>Bacteria</taxon>
        <taxon>Bacillati</taxon>
        <taxon>Bacillota</taxon>
        <taxon>Bacilli</taxon>
        <taxon>Bacillales</taxon>
        <taxon>Paenibacillaceae</taxon>
        <taxon>Paenibacillus</taxon>
    </lineage>
</organism>
<dbReference type="Gene3D" id="3.40.710.10">
    <property type="entry name" value="DD-peptidase/beta-lactamase superfamily"/>
    <property type="match status" value="1"/>
</dbReference>
<dbReference type="Pfam" id="PF00005">
    <property type="entry name" value="ABC_tran"/>
    <property type="match status" value="1"/>
</dbReference>
<feature type="transmembrane region" description="Helical" evidence="7">
    <location>
        <begin position="483"/>
        <end position="503"/>
    </location>
</feature>
<feature type="transmembrane region" description="Helical" evidence="7">
    <location>
        <begin position="404"/>
        <end position="425"/>
    </location>
</feature>
<dbReference type="RefSeq" id="WP_192023405.1">
    <property type="nucleotide sequence ID" value="NZ_JACYTN010000001.1"/>
</dbReference>
<dbReference type="InterPro" id="IPR036640">
    <property type="entry name" value="ABC1_TM_sf"/>
</dbReference>
<feature type="transmembrane region" description="Helical" evidence="7">
    <location>
        <begin position="762"/>
        <end position="783"/>
    </location>
</feature>
<name>A0ABR9ASD0_9BACL</name>
<evidence type="ECO:0000256" key="6">
    <source>
        <dbReference type="ARBA" id="ARBA00023136"/>
    </source>
</evidence>
<feature type="transmembrane region" description="Helical" evidence="7">
    <location>
        <begin position="731"/>
        <end position="756"/>
    </location>
</feature>
<dbReference type="EMBL" id="JACYTN010000001">
    <property type="protein sequence ID" value="MBD8496932.1"/>
    <property type="molecule type" value="Genomic_DNA"/>
</dbReference>
<dbReference type="InterPro" id="IPR005898">
    <property type="entry name" value="Cyc_pep_transpt_SyrD/YojI"/>
</dbReference>
<feature type="transmembrane region" description="Helical" evidence="7">
    <location>
        <begin position="548"/>
        <end position="568"/>
    </location>
</feature>
<dbReference type="SUPFAM" id="SSF90123">
    <property type="entry name" value="ABC transporter transmembrane region"/>
    <property type="match status" value="1"/>
</dbReference>
<sequence length="1056" mass="118955">MNIHVKVEILLKRLFVIMLFIHLLFPYNSVQANGSSSSAIPFSEIEQWIEEQMKSGDIPGLAVIMADREQVIYQKGFGYADVESQRLVTSKTLFELGSTSKAYTGLALLHLQEQGNIRLQDPVSTYLPWFQVHFKGEHKGQKIDGNVEITLEQLLHHTSGIPFNTIKDIPTGNDEEALQRTVKQVSGTELEFYPGEEYLYATINYDVLGLVIEQVSGDTFENYVHDHILQPNGLHQTELIREEAAKHDLATGYKYGFLQAEAYDAPMYRGNTPAGYVMTNAEDMGKWLQLQLGGAEQETMKQLIAQSHQPDRSVLPAGDGSSYAAGWNVIPSGDGILSHAGSNPNFSSHLVLLLREQVGIAVMANLNTDYTAAITSGIADIIQGKKPSPPTEDMFRDLDKLSTVILAVASLLMVVFIILTVLVSIDFARGRRTWSSFKAKHMVHLVFTAAFVSYIGYCLYRIPEVLFWDLSWTFLQVWGPNSLLPAVYTVMATSIFFSLYMLGIMIFPKKKEKPLFPLLILSFVSGFGNAIIIFSVVEALKRVERFDVGLLLYYALGIIFYVAGQKLIRNKMIEMTHTLVYEKRSGLIDNLLHTPFYKFEKIDRGEIYAALKGDTELVSQAPDVTISALTNLVTLLFCFGYLGVVNFYGLLISVLILALAAGLYFIMGRSADKLWEQSRDIQNHFFSFINDLVQGFKELSLSKRRKKDFAADMDNSNLDFRAKNMKASMKFANAFVVGELLFVLVIGAVAFLFPVIFTDLPVSTLTTFVFVFLYMTGPINALLDVIPELVQIRISWNRLNQLIKKTSELKINSVGNSHVMLPAPRRLSLRNVEYDYKQEERSFTVGPINIEFCSGEITFITGGNGSGKTSLAKLFTGLYKADRGAIFIDEQELDHSEIGEYFAHIFSDFYLFKRLYGIETEGKAEQIDSYLHLLQMKEKVAITDGEFSSLELSTGQRKRLALLLSYLEDKPFYLFDEWAADQDPQFRQFFYDELLPELKHQGKCVIAITHDDRYFHLADKVIKMNLGQVEANLVNRDVSETDMVDSDGDVSANRTG</sequence>
<keyword evidence="2 7" id="KW-0812">Transmembrane</keyword>
<dbReference type="Proteomes" id="UP000634529">
    <property type="component" value="Unassembled WGS sequence"/>
</dbReference>
<feature type="transmembrane region" description="Helical" evidence="7">
    <location>
        <begin position="648"/>
        <end position="667"/>
    </location>
</feature>
<protein>
    <submittedName>
        <fullName evidence="10">Cyclic peptide export ABC transporter</fullName>
    </submittedName>
</protein>
<evidence type="ECO:0000256" key="3">
    <source>
        <dbReference type="ARBA" id="ARBA00022741"/>
    </source>
</evidence>
<evidence type="ECO:0000256" key="2">
    <source>
        <dbReference type="ARBA" id="ARBA00022692"/>
    </source>
</evidence>
<feature type="transmembrane region" description="Helical" evidence="7">
    <location>
        <begin position="445"/>
        <end position="463"/>
    </location>
</feature>
<keyword evidence="4" id="KW-0067">ATP-binding</keyword>
<dbReference type="PROSITE" id="PS50893">
    <property type="entry name" value="ABC_TRANSPORTER_2"/>
    <property type="match status" value="1"/>
</dbReference>
<comment type="subcellular location">
    <subcellularLocation>
        <location evidence="1">Cell membrane</location>
        <topology evidence="1">Multi-pass membrane protein</topology>
    </subcellularLocation>
</comment>
<evidence type="ECO:0000313" key="10">
    <source>
        <dbReference type="EMBL" id="MBD8496932.1"/>
    </source>
</evidence>
<evidence type="ECO:0000313" key="11">
    <source>
        <dbReference type="Proteomes" id="UP000634529"/>
    </source>
</evidence>
<proteinExistence type="predicted"/>
<reference evidence="10 11" key="1">
    <citation type="submission" date="2020-09" db="EMBL/GenBank/DDBJ databases">
        <title>Paenibacillus sp. CAU 1523 isolated from sand of Haeundae Beach.</title>
        <authorList>
            <person name="Kim W."/>
        </authorList>
    </citation>
    <scope>NUCLEOTIDE SEQUENCE [LARGE SCALE GENOMIC DNA]</scope>
    <source>
        <strain evidence="10 11">CAU 1523</strain>
    </source>
</reference>
<evidence type="ECO:0000256" key="4">
    <source>
        <dbReference type="ARBA" id="ARBA00022840"/>
    </source>
</evidence>
<feature type="transmembrane region" description="Helical" evidence="7">
    <location>
        <begin position="515"/>
        <end position="536"/>
    </location>
</feature>
<dbReference type="Gene3D" id="1.20.1560.10">
    <property type="entry name" value="ABC transporter type 1, transmembrane domain"/>
    <property type="match status" value="1"/>
</dbReference>
<dbReference type="InterPro" id="IPR003439">
    <property type="entry name" value="ABC_transporter-like_ATP-bd"/>
</dbReference>
<dbReference type="PANTHER" id="PTHR46825">
    <property type="entry name" value="D-ALANYL-D-ALANINE-CARBOXYPEPTIDASE/ENDOPEPTIDASE AMPH"/>
    <property type="match status" value="1"/>
</dbReference>
<dbReference type="SUPFAM" id="SSF56601">
    <property type="entry name" value="beta-lactamase/transpeptidase-like"/>
    <property type="match status" value="1"/>
</dbReference>
<feature type="domain" description="ABC transporter" evidence="8">
    <location>
        <begin position="827"/>
        <end position="1051"/>
    </location>
</feature>
<dbReference type="Gene3D" id="3.40.50.300">
    <property type="entry name" value="P-loop containing nucleotide triphosphate hydrolases"/>
    <property type="match status" value="1"/>
</dbReference>
<dbReference type="InterPro" id="IPR011527">
    <property type="entry name" value="ABC1_TM_dom"/>
</dbReference>
<keyword evidence="3" id="KW-0547">Nucleotide-binding</keyword>
<dbReference type="PANTHER" id="PTHR46825:SF11">
    <property type="entry name" value="PENICILLIN-BINDING PROTEIN 4"/>
    <property type="match status" value="1"/>
</dbReference>
<gene>
    <name evidence="10" type="ORF">IFO66_01300</name>
</gene>
<evidence type="ECO:0000256" key="7">
    <source>
        <dbReference type="SAM" id="Phobius"/>
    </source>
</evidence>
<feature type="domain" description="ABC transmembrane type-1" evidence="9">
    <location>
        <begin position="514"/>
        <end position="791"/>
    </location>
</feature>
<dbReference type="SMART" id="SM00382">
    <property type="entry name" value="AAA"/>
    <property type="match status" value="1"/>
</dbReference>
<keyword evidence="11" id="KW-1185">Reference proteome</keyword>
<feature type="transmembrane region" description="Helical" evidence="7">
    <location>
        <begin position="624"/>
        <end position="642"/>
    </location>
</feature>